<evidence type="ECO:0000259" key="10">
    <source>
        <dbReference type="Pfam" id="PF01909"/>
    </source>
</evidence>
<feature type="domain" description="Polymerase nucleotidyl transferase" evidence="10">
    <location>
        <begin position="11"/>
        <end position="91"/>
    </location>
</feature>
<dbReference type="InterPro" id="IPR052038">
    <property type="entry name" value="Type-VII_TA_antitoxin"/>
</dbReference>
<sequence length="96" mass="10868">MNIEKIDKIKRKILPILKRYNAKRAGIFGSVVRGEENQESDIDVLVEIVGRMSLLDFAGLKLELEEALGKRVDLGEYSTIKPIIKEQILSEEVSIL</sequence>
<evidence type="ECO:0000256" key="2">
    <source>
        <dbReference type="ARBA" id="ARBA00022649"/>
    </source>
</evidence>
<keyword evidence="4" id="KW-0548">Nucleotidyltransferase</keyword>
<dbReference type="GO" id="GO:0046872">
    <property type="term" value="F:metal ion binding"/>
    <property type="evidence" value="ECO:0007669"/>
    <property type="project" value="UniProtKB-KW"/>
</dbReference>
<evidence type="ECO:0000256" key="4">
    <source>
        <dbReference type="ARBA" id="ARBA00022695"/>
    </source>
</evidence>
<dbReference type="AlphaFoldDB" id="X1KB96"/>
<dbReference type="InterPro" id="IPR043519">
    <property type="entry name" value="NT_sf"/>
</dbReference>
<reference evidence="11" key="1">
    <citation type="journal article" date="2014" name="Front. Microbiol.">
        <title>High frequency of phylogenetically diverse reductive dehalogenase-homologous genes in deep subseafloor sedimentary metagenomes.</title>
        <authorList>
            <person name="Kawai M."/>
            <person name="Futagami T."/>
            <person name="Toyoda A."/>
            <person name="Takaki Y."/>
            <person name="Nishi S."/>
            <person name="Hori S."/>
            <person name="Arai W."/>
            <person name="Tsubouchi T."/>
            <person name="Morono Y."/>
            <person name="Uchiyama I."/>
            <person name="Ito T."/>
            <person name="Fujiyama A."/>
            <person name="Inagaki F."/>
            <person name="Takami H."/>
        </authorList>
    </citation>
    <scope>NUCLEOTIDE SEQUENCE</scope>
    <source>
        <strain evidence="11">Expedition CK06-06</strain>
    </source>
</reference>
<keyword evidence="2" id="KW-1277">Toxin-antitoxin system</keyword>
<evidence type="ECO:0000256" key="3">
    <source>
        <dbReference type="ARBA" id="ARBA00022679"/>
    </source>
</evidence>
<keyword evidence="8" id="KW-0460">Magnesium</keyword>
<evidence type="ECO:0000256" key="9">
    <source>
        <dbReference type="ARBA" id="ARBA00038276"/>
    </source>
</evidence>
<gene>
    <name evidence="11" type="ORF">S03H2_60902</name>
</gene>
<keyword evidence="6" id="KW-0547">Nucleotide-binding</keyword>
<proteinExistence type="inferred from homology"/>
<dbReference type="PANTHER" id="PTHR33571">
    <property type="entry name" value="SSL8005 PROTEIN"/>
    <property type="match status" value="1"/>
</dbReference>
<evidence type="ECO:0000256" key="1">
    <source>
        <dbReference type="ARBA" id="ARBA00001946"/>
    </source>
</evidence>
<dbReference type="GO" id="GO:0016779">
    <property type="term" value="F:nucleotidyltransferase activity"/>
    <property type="evidence" value="ECO:0007669"/>
    <property type="project" value="UniProtKB-KW"/>
</dbReference>
<keyword evidence="3" id="KW-0808">Transferase</keyword>
<dbReference type="GO" id="GO:0005524">
    <property type="term" value="F:ATP binding"/>
    <property type="evidence" value="ECO:0007669"/>
    <property type="project" value="UniProtKB-KW"/>
</dbReference>
<comment type="similarity">
    <text evidence="9">Belongs to the MntA antitoxin family.</text>
</comment>
<accession>X1KB96</accession>
<dbReference type="SUPFAM" id="SSF81301">
    <property type="entry name" value="Nucleotidyltransferase"/>
    <property type="match status" value="1"/>
</dbReference>
<evidence type="ECO:0000256" key="6">
    <source>
        <dbReference type="ARBA" id="ARBA00022741"/>
    </source>
</evidence>
<comment type="cofactor">
    <cofactor evidence="1">
        <name>Mg(2+)</name>
        <dbReference type="ChEBI" id="CHEBI:18420"/>
    </cofactor>
</comment>
<organism evidence="11">
    <name type="scientific">marine sediment metagenome</name>
    <dbReference type="NCBI Taxonomy" id="412755"/>
    <lineage>
        <taxon>unclassified sequences</taxon>
        <taxon>metagenomes</taxon>
        <taxon>ecological metagenomes</taxon>
    </lineage>
</organism>
<dbReference type="Gene3D" id="3.30.460.10">
    <property type="entry name" value="Beta Polymerase, domain 2"/>
    <property type="match status" value="1"/>
</dbReference>
<dbReference type="PANTHER" id="PTHR33571:SF14">
    <property type="entry name" value="PROTEIN ADENYLYLTRANSFERASE MJ0435-RELATED"/>
    <property type="match status" value="1"/>
</dbReference>
<keyword evidence="7" id="KW-0067">ATP-binding</keyword>
<dbReference type="CDD" id="cd05403">
    <property type="entry name" value="NT_KNTase_like"/>
    <property type="match status" value="1"/>
</dbReference>
<comment type="caution">
    <text evidence="11">The sequence shown here is derived from an EMBL/GenBank/DDBJ whole genome shotgun (WGS) entry which is preliminary data.</text>
</comment>
<dbReference type="Pfam" id="PF01909">
    <property type="entry name" value="NTP_transf_2"/>
    <property type="match status" value="1"/>
</dbReference>
<keyword evidence="5" id="KW-0479">Metal-binding</keyword>
<dbReference type="EMBL" id="BARU01039279">
    <property type="protein sequence ID" value="GAH79353.1"/>
    <property type="molecule type" value="Genomic_DNA"/>
</dbReference>
<evidence type="ECO:0000313" key="11">
    <source>
        <dbReference type="EMBL" id="GAH79353.1"/>
    </source>
</evidence>
<protein>
    <recommendedName>
        <fullName evidence="10">Polymerase nucleotidyl transferase domain-containing protein</fullName>
    </recommendedName>
</protein>
<evidence type="ECO:0000256" key="5">
    <source>
        <dbReference type="ARBA" id="ARBA00022723"/>
    </source>
</evidence>
<name>X1KB96_9ZZZZ</name>
<dbReference type="InterPro" id="IPR002934">
    <property type="entry name" value="Polymerase_NTP_transf_dom"/>
</dbReference>
<evidence type="ECO:0000256" key="7">
    <source>
        <dbReference type="ARBA" id="ARBA00022840"/>
    </source>
</evidence>
<evidence type="ECO:0000256" key="8">
    <source>
        <dbReference type="ARBA" id="ARBA00022842"/>
    </source>
</evidence>